<dbReference type="SUPFAM" id="SSF46946">
    <property type="entry name" value="S13-like H2TH domain"/>
    <property type="match status" value="1"/>
</dbReference>
<protein>
    <submittedName>
        <fullName evidence="6">Ribosomal protein S13</fullName>
    </submittedName>
</protein>
<reference evidence="6" key="1">
    <citation type="submission" date="2017-12" db="EMBL/GenBank/DDBJ databases">
        <title>Comparative mitochondrial genomics of cryptophyte algae: gene shuffling and dynamic mobile genetic elements.</title>
        <authorList>
            <person name="Kim J.I."/>
            <person name="Yoon H.S."/>
            <person name="Yi G."/>
            <person name="Shin W."/>
            <person name="Archibald J.M."/>
        </authorList>
    </citation>
    <scope>NUCLEOTIDE SEQUENCE</scope>
    <source>
        <strain evidence="6">FBCC300012D</strain>
    </source>
</reference>
<dbReference type="InterPro" id="IPR001892">
    <property type="entry name" value="Ribosomal_uS13"/>
</dbReference>
<dbReference type="PANTHER" id="PTHR10871">
    <property type="entry name" value="30S RIBOSOMAL PROTEIN S13/40S RIBOSOMAL PROTEIN S18"/>
    <property type="match status" value="1"/>
</dbReference>
<evidence type="ECO:0000256" key="2">
    <source>
        <dbReference type="ARBA" id="ARBA00022980"/>
    </source>
</evidence>
<dbReference type="PROSITE" id="PS00646">
    <property type="entry name" value="RIBOSOMAL_S13_1"/>
    <property type="match status" value="1"/>
</dbReference>
<dbReference type="PANTHER" id="PTHR10871:SF1">
    <property type="entry name" value="SMALL RIBOSOMAL SUBUNIT PROTEIN US13M"/>
    <property type="match status" value="1"/>
</dbReference>
<feature type="region of interest" description="Disordered" evidence="5">
    <location>
        <begin position="97"/>
        <end position="128"/>
    </location>
</feature>
<keyword evidence="2 4" id="KW-0689">Ribosomal protein</keyword>
<dbReference type="InterPro" id="IPR018269">
    <property type="entry name" value="Ribosomal_uS13_CS"/>
</dbReference>
<dbReference type="Gene3D" id="4.10.910.10">
    <property type="entry name" value="30s ribosomal protein s13, domain 2"/>
    <property type="match status" value="1"/>
</dbReference>
<geneLocation type="mitochondrion" evidence="6"/>
<dbReference type="GO" id="GO:0003723">
    <property type="term" value="F:RNA binding"/>
    <property type="evidence" value="ECO:0007669"/>
    <property type="project" value="InterPro"/>
</dbReference>
<name>A0A2P1G8I3_9CRYP</name>
<keyword evidence="3 4" id="KW-0687">Ribonucleoprotein</keyword>
<evidence type="ECO:0000256" key="5">
    <source>
        <dbReference type="SAM" id="MobiDB-lite"/>
    </source>
</evidence>
<dbReference type="InterPro" id="IPR027437">
    <property type="entry name" value="Rbsml_uS13_C"/>
</dbReference>
<dbReference type="GO" id="GO:0005829">
    <property type="term" value="C:cytosol"/>
    <property type="evidence" value="ECO:0007669"/>
    <property type="project" value="TreeGrafter"/>
</dbReference>
<dbReference type="InterPro" id="IPR010979">
    <property type="entry name" value="Ribosomal_uS13-like_H2TH"/>
</dbReference>
<evidence type="ECO:0000256" key="4">
    <source>
        <dbReference type="RuleBase" id="RU003830"/>
    </source>
</evidence>
<comment type="similarity">
    <text evidence="1 4">Belongs to the universal ribosomal protein uS13 family.</text>
</comment>
<dbReference type="EMBL" id="MG680942">
    <property type="protein sequence ID" value="AVM81243.1"/>
    <property type="molecule type" value="Genomic_DNA"/>
</dbReference>
<dbReference type="GO" id="GO:0003735">
    <property type="term" value="F:structural constituent of ribosome"/>
    <property type="evidence" value="ECO:0007669"/>
    <property type="project" value="InterPro"/>
</dbReference>
<accession>A0A2P1G8I3</accession>
<dbReference type="RefSeq" id="YP_009476750.1">
    <property type="nucleotide sequence ID" value="NC_037454.1"/>
</dbReference>
<dbReference type="GO" id="GO:0006412">
    <property type="term" value="P:translation"/>
    <property type="evidence" value="ECO:0007669"/>
    <property type="project" value="InterPro"/>
</dbReference>
<dbReference type="PIRSF" id="PIRSF002134">
    <property type="entry name" value="Ribosomal_S13"/>
    <property type="match status" value="1"/>
</dbReference>
<evidence type="ECO:0000256" key="1">
    <source>
        <dbReference type="ARBA" id="ARBA00008080"/>
    </source>
</evidence>
<keyword evidence="6" id="KW-0496">Mitochondrion</keyword>
<evidence type="ECO:0000256" key="3">
    <source>
        <dbReference type="ARBA" id="ARBA00023274"/>
    </source>
</evidence>
<sequence length="128" mass="14721">MVYVLGVNLKNNSKALYSIPKIYGIGCFLTKIMFNHLNLGLDLRTKDLTQNVLVKILKWVDKNKILVESSLKQKIISDITKLKSIKTYRGLRHAYNLPVRGQRTKTNASSSRRKSNRNAIKTKNDKKF</sequence>
<dbReference type="PROSITE" id="PS50159">
    <property type="entry name" value="RIBOSOMAL_S13_2"/>
    <property type="match status" value="1"/>
</dbReference>
<dbReference type="AlphaFoldDB" id="A0A2P1G8I3"/>
<organism evidence="6">
    <name type="scientific">Cryptomonas curvata</name>
    <dbReference type="NCBI Taxonomy" id="233186"/>
    <lineage>
        <taxon>Eukaryota</taxon>
        <taxon>Cryptophyceae</taxon>
        <taxon>Cryptomonadales</taxon>
        <taxon>Cryptomonadaceae</taxon>
        <taxon>Cryptomonas</taxon>
    </lineage>
</organism>
<gene>
    <name evidence="6" type="primary">rps13</name>
    <name evidence="6" type="ORF">CplaMt_p025</name>
</gene>
<dbReference type="GeneID" id="36496309"/>
<evidence type="ECO:0000313" key="6">
    <source>
        <dbReference type="EMBL" id="AVM81243.1"/>
    </source>
</evidence>
<dbReference type="Gene3D" id="1.10.8.50">
    <property type="match status" value="1"/>
</dbReference>
<dbReference type="Pfam" id="PF00416">
    <property type="entry name" value="Ribosomal_S13"/>
    <property type="match status" value="1"/>
</dbReference>
<dbReference type="GO" id="GO:0015935">
    <property type="term" value="C:small ribosomal subunit"/>
    <property type="evidence" value="ECO:0007669"/>
    <property type="project" value="TreeGrafter"/>
</dbReference>
<proteinExistence type="inferred from homology"/>